<keyword evidence="1" id="KW-0808">Transferase</keyword>
<dbReference type="Pfam" id="PF13489">
    <property type="entry name" value="Methyltransf_23"/>
    <property type="match status" value="1"/>
</dbReference>
<reference evidence="1" key="1">
    <citation type="submission" date="2009-04" db="EMBL/GenBank/DDBJ databases">
        <authorList>
            <person name="Cai C."/>
            <person name="Zhu Y."/>
            <person name="Zhong Y."/>
            <person name="Xin X."/>
            <person name="Jiang X.-G."/>
            <person name="He P."/>
            <person name="Qin J.-H."/>
            <person name="Zhao G.-P."/>
            <person name="Guo X.-K."/>
        </authorList>
    </citation>
    <scope>NUCLEOTIDE SEQUENCE</scope>
    <source>
        <strain evidence="1">Lin4</strain>
    </source>
</reference>
<dbReference type="GO" id="GO:0008168">
    <property type="term" value="F:methyltransferase activity"/>
    <property type="evidence" value="ECO:0007669"/>
    <property type="project" value="UniProtKB-KW"/>
</dbReference>
<organism evidence="1">
    <name type="scientific">Leptospira interrogans serovar Autumnalis</name>
    <dbReference type="NCBI Taxonomy" id="174157"/>
    <lineage>
        <taxon>Bacteria</taxon>
        <taxon>Pseudomonadati</taxon>
        <taxon>Spirochaetota</taxon>
        <taxon>Spirochaetia</taxon>
        <taxon>Leptospirales</taxon>
        <taxon>Leptospiraceae</taxon>
        <taxon>Leptospira</taxon>
    </lineage>
</organism>
<keyword evidence="1" id="KW-0489">Methyltransferase</keyword>
<proteinExistence type="predicted"/>
<dbReference type="EMBL" id="FJ976887">
    <property type="protein sequence ID" value="ADC93964.1"/>
    <property type="molecule type" value="Genomic_DNA"/>
</dbReference>
<dbReference type="Gene3D" id="3.40.50.150">
    <property type="entry name" value="Vaccinia Virus protein VP39"/>
    <property type="match status" value="1"/>
</dbReference>
<dbReference type="InterPro" id="IPR029063">
    <property type="entry name" value="SAM-dependent_MTases_sf"/>
</dbReference>
<dbReference type="GO" id="GO:0032259">
    <property type="term" value="P:methylation"/>
    <property type="evidence" value="ECO:0007669"/>
    <property type="project" value="UniProtKB-KW"/>
</dbReference>
<sequence>MVICKMNESCLVCNSTDLSTVRSYRGNSELFRNLELKKCNNCTFVFADPLPKDEELDKYNSSYFVNAHGGLSSHPMATAYQAAINKIRVNYVIEMIQKGQDLNLKILEIGPGTGDFLKFWLQRFPNSEYSILESDLINRERFKGLVSFQYSSFKEIPSNYFDLIIISHVLEHTNDPKRFLNELSNNLKNAGFIFIEVPCQDYLFKDKEEPHLLFFNKESMNQLFNKINMRVINLGYFGPSIIQSFSKKILNRIYLKVVGLFLKFRITLPVSIFFPKMRSYLSSLEILMILPSEAIREKSNPSWWLRAVVSKNK</sequence>
<protein>
    <submittedName>
        <fullName evidence="1">Methyltransferase type 12</fullName>
    </submittedName>
</protein>
<dbReference type="SUPFAM" id="SSF53335">
    <property type="entry name" value="S-adenosyl-L-methionine-dependent methyltransferases"/>
    <property type="match status" value="1"/>
</dbReference>
<name>D4HST1_LEPIR</name>
<accession>D4HST1</accession>
<dbReference type="CDD" id="cd02440">
    <property type="entry name" value="AdoMet_MTases"/>
    <property type="match status" value="1"/>
</dbReference>
<evidence type="ECO:0000313" key="1">
    <source>
        <dbReference type="EMBL" id="ADC93964.1"/>
    </source>
</evidence>
<reference evidence="1" key="2">
    <citation type="journal article" date="2010" name="BMC Microbiol.">
        <title>Development of O-antigen gene cluster-specific PCRs for rapid typing six epidemic serogroups of Leptospira in China.</title>
        <authorList>
            <person name="Cai C.S."/>
            <person name="Zhu Y.Z."/>
            <person name="Zhong Y."/>
            <person name="Xin X.F."/>
            <person name="Jiang X.G."/>
            <person name="Lou X.L."/>
            <person name="He P."/>
            <person name="Qin J.H."/>
            <person name="Zhao G.P."/>
            <person name="Wang S.Y."/>
            <person name="Guo X.K."/>
        </authorList>
    </citation>
    <scope>NUCLEOTIDE SEQUENCE</scope>
    <source>
        <strain evidence="1">Lin4</strain>
    </source>
</reference>
<dbReference type="AlphaFoldDB" id="D4HST1"/>
<dbReference type="PANTHER" id="PTHR43861">
    <property type="entry name" value="TRANS-ACONITATE 2-METHYLTRANSFERASE-RELATED"/>
    <property type="match status" value="1"/>
</dbReference>